<feature type="compositionally biased region" description="Basic and acidic residues" evidence="3">
    <location>
        <begin position="268"/>
        <end position="277"/>
    </location>
</feature>
<feature type="compositionally biased region" description="Polar residues" evidence="3">
    <location>
        <begin position="769"/>
        <end position="791"/>
    </location>
</feature>
<feature type="compositionally biased region" description="Basic and acidic residues" evidence="3">
    <location>
        <begin position="296"/>
        <end position="316"/>
    </location>
</feature>
<evidence type="ECO:0000259" key="4">
    <source>
        <dbReference type="PROSITE" id="PS50013"/>
    </source>
</evidence>
<organism evidence="5 6">
    <name type="scientific">Bursaphelenchus okinawaensis</name>
    <dbReference type="NCBI Taxonomy" id="465554"/>
    <lineage>
        <taxon>Eukaryota</taxon>
        <taxon>Metazoa</taxon>
        <taxon>Ecdysozoa</taxon>
        <taxon>Nematoda</taxon>
        <taxon>Chromadorea</taxon>
        <taxon>Rhabditida</taxon>
        <taxon>Tylenchina</taxon>
        <taxon>Tylenchomorpha</taxon>
        <taxon>Aphelenchoidea</taxon>
        <taxon>Aphelenchoididae</taxon>
        <taxon>Bursaphelenchus</taxon>
    </lineage>
</organism>
<dbReference type="InterPro" id="IPR016197">
    <property type="entry name" value="Chromo-like_dom_sf"/>
</dbReference>
<evidence type="ECO:0000313" key="5">
    <source>
        <dbReference type="EMBL" id="CAD5213869.1"/>
    </source>
</evidence>
<comment type="caution">
    <text evidence="5">The sequence shown here is derived from an EMBL/GenBank/DDBJ whole genome shotgun (WGS) entry which is preliminary data.</text>
</comment>
<dbReference type="InterPro" id="IPR023780">
    <property type="entry name" value="Chromo_domain"/>
</dbReference>
<dbReference type="CDD" id="cd00024">
    <property type="entry name" value="CD_CSD"/>
    <property type="match status" value="1"/>
</dbReference>
<feature type="region of interest" description="Disordered" evidence="3">
    <location>
        <begin position="1083"/>
        <end position="1139"/>
    </location>
</feature>
<dbReference type="SUPFAM" id="SSF54160">
    <property type="entry name" value="Chromo domain-like"/>
    <property type="match status" value="1"/>
</dbReference>
<feature type="region of interest" description="Disordered" evidence="3">
    <location>
        <begin position="650"/>
        <end position="984"/>
    </location>
</feature>
<dbReference type="PROSITE" id="PS50013">
    <property type="entry name" value="CHROMO_2"/>
    <property type="match status" value="1"/>
</dbReference>
<feature type="compositionally biased region" description="Basic and acidic residues" evidence="3">
    <location>
        <begin position="210"/>
        <end position="225"/>
    </location>
</feature>
<feature type="compositionally biased region" description="Polar residues" evidence="3">
    <location>
        <begin position="650"/>
        <end position="662"/>
    </location>
</feature>
<feature type="compositionally biased region" description="Basic and acidic residues" evidence="3">
    <location>
        <begin position="715"/>
        <end position="729"/>
    </location>
</feature>
<dbReference type="AlphaFoldDB" id="A0A811KG98"/>
<evidence type="ECO:0000256" key="1">
    <source>
        <dbReference type="ARBA" id="ARBA00004123"/>
    </source>
</evidence>
<feature type="compositionally biased region" description="Low complexity" evidence="3">
    <location>
        <begin position="171"/>
        <end position="187"/>
    </location>
</feature>
<proteinExistence type="predicted"/>
<name>A0A811KG98_9BILA</name>
<keyword evidence="2" id="KW-0539">Nucleus</keyword>
<dbReference type="EMBL" id="CAJFCW020000003">
    <property type="protein sequence ID" value="CAG9101697.1"/>
    <property type="molecule type" value="Genomic_DNA"/>
</dbReference>
<dbReference type="Gene3D" id="2.40.50.40">
    <property type="match status" value="1"/>
</dbReference>
<dbReference type="Pfam" id="PF00385">
    <property type="entry name" value="Chromo"/>
    <property type="match status" value="1"/>
</dbReference>
<feature type="compositionally biased region" description="Polar residues" evidence="3">
    <location>
        <begin position="383"/>
        <end position="399"/>
    </location>
</feature>
<feature type="domain" description="Chromo" evidence="4">
    <location>
        <begin position="7"/>
        <end position="74"/>
    </location>
</feature>
<feature type="region of interest" description="Disordered" evidence="3">
    <location>
        <begin position="374"/>
        <end position="412"/>
    </location>
</feature>
<feature type="compositionally biased region" description="Basic and acidic residues" evidence="3">
    <location>
        <begin position="668"/>
        <end position="688"/>
    </location>
</feature>
<keyword evidence="6" id="KW-1185">Reference proteome</keyword>
<comment type="subcellular location">
    <subcellularLocation>
        <location evidence="1">Nucleus</location>
    </subcellularLocation>
</comment>
<evidence type="ECO:0000256" key="2">
    <source>
        <dbReference type="ARBA" id="ARBA00023242"/>
    </source>
</evidence>
<gene>
    <name evidence="5" type="ORF">BOKJ2_LOCUS5308</name>
</gene>
<dbReference type="PANTHER" id="PTHR48134">
    <property type="entry name" value="GLYCOPROTEIN 96-92-RELATED-RELATED"/>
    <property type="match status" value="1"/>
</dbReference>
<reference evidence="5" key="1">
    <citation type="submission" date="2020-09" db="EMBL/GenBank/DDBJ databases">
        <authorList>
            <person name="Kikuchi T."/>
        </authorList>
    </citation>
    <scope>NUCLEOTIDE SEQUENCE</scope>
    <source>
        <strain evidence="5">SH1</strain>
    </source>
</reference>
<feature type="region of interest" description="Disordered" evidence="3">
    <location>
        <begin position="540"/>
        <end position="566"/>
    </location>
</feature>
<dbReference type="Proteomes" id="UP000783686">
    <property type="component" value="Unassembled WGS sequence"/>
</dbReference>
<dbReference type="Proteomes" id="UP000614601">
    <property type="component" value="Unassembled WGS sequence"/>
</dbReference>
<dbReference type="SMART" id="SM00298">
    <property type="entry name" value="CHROMO"/>
    <property type="match status" value="1"/>
</dbReference>
<dbReference type="PANTHER" id="PTHR48134:SF2">
    <property type="entry name" value="OS04G0609100 PROTEIN"/>
    <property type="match status" value="1"/>
</dbReference>
<feature type="compositionally biased region" description="Polar residues" evidence="3">
    <location>
        <begin position="972"/>
        <end position="983"/>
    </location>
</feature>
<feature type="compositionally biased region" description="Polar residues" evidence="3">
    <location>
        <begin position="829"/>
        <end position="858"/>
    </location>
</feature>
<feature type="compositionally biased region" description="Basic residues" evidence="3">
    <location>
        <begin position="286"/>
        <end position="295"/>
    </location>
</feature>
<dbReference type="PROSITE" id="PS00598">
    <property type="entry name" value="CHROMO_1"/>
    <property type="match status" value="1"/>
</dbReference>
<feature type="compositionally biased region" description="Polar residues" evidence="3">
    <location>
        <begin position="555"/>
        <end position="566"/>
    </location>
</feature>
<dbReference type="InterPro" id="IPR023779">
    <property type="entry name" value="Chromodomain_CS"/>
</dbReference>
<feature type="compositionally biased region" description="Basic and acidic residues" evidence="3">
    <location>
        <begin position="1129"/>
        <end position="1139"/>
    </location>
</feature>
<feature type="compositionally biased region" description="Low complexity" evidence="3">
    <location>
        <begin position="400"/>
        <end position="412"/>
    </location>
</feature>
<dbReference type="InterPro" id="IPR000953">
    <property type="entry name" value="Chromo/chromo_shadow_dom"/>
</dbReference>
<evidence type="ECO:0000256" key="3">
    <source>
        <dbReference type="SAM" id="MobiDB-lite"/>
    </source>
</evidence>
<dbReference type="OrthoDB" id="5376140at2759"/>
<feature type="compositionally biased region" description="Basic and acidic residues" evidence="3">
    <location>
        <begin position="156"/>
        <end position="169"/>
    </location>
</feature>
<feature type="region of interest" description="Disordered" evidence="3">
    <location>
        <begin position="117"/>
        <end position="358"/>
    </location>
</feature>
<feature type="compositionally biased region" description="Polar residues" evidence="3">
    <location>
        <begin position="586"/>
        <end position="606"/>
    </location>
</feature>
<feature type="compositionally biased region" description="Basic residues" evidence="3">
    <location>
        <begin position="237"/>
        <end position="247"/>
    </location>
</feature>
<evidence type="ECO:0000313" key="6">
    <source>
        <dbReference type="Proteomes" id="UP000614601"/>
    </source>
</evidence>
<protein>
    <recommendedName>
        <fullName evidence="4">Chromo domain-containing protein</fullName>
    </recommendedName>
</protein>
<feature type="compositionally biased region" description="Polar residues" evidence="3">
    <location>
        <begin position="871"/>
        <end position="881"/>
    </location>
</feature>
<dbReference type="EMBL" id="CAJFDH010000003">
    <property type="protein sequence ID" value="CAD5213869.1"/>
    <property type="molecule type" value="Genomic_DNA"/>
</dbReference>
<feature type="compositionally biased region" description="Polar residues" evidence="3">
    <location>
        <begin position="132"/>
        <end position="142"/>
    </location>
</feature>
<dbReference type="GO" id="GO:0005634">
    <property type="term" value="C:nucleus"/>
    <property type="evidence" value="ECO:0007669"/>
    <property type="project" value="UniProtKB-SubCell"/>
</dbReference>
<accession>A0A811KG98</accession>
<sequence length="1139" mass="124078">MSYKEEYEVDFIVDHKIVPASEEKDRTRKYRYRIRWENYGTDEDTWEPASNLEGCKKMLREYQKQNFGRKVKNNEVLSDAEQRAWNLKKSENLALKLQNAGKPKAYIDDDDDIFTTSTQECSEVSSMEEYDQPSTSGLNTATKAAKKGPVIPNSTKEQRESMKNTKDWDDYSSQSSQDSAYSYPSSRSEVKKKKNMKEKKDDNEEEVEQNVEKNEDKEKKEKQKDDEEQNEAENNEKKKKQDKKKKKEREDEEEDDKEKKSKKNKKEKKGDNEKEVENNETEGNEKKKKHKKKKKEREDEQEKDDKEKKKGKDEQANKGMKRGLDEGEEETTAKVVKPLKLKLPKMPKSARLAKDRPKGWDVEDARPVTLHPSRLLPEVTPIPATSSKVTPIPATSSKVTPISATSSESAPSTADNMAWASRIQMESAAAATEAPTMFPFGAQAWFGLNSNVQSVTRPGGGINLATGPGGGLLSATRPTDDVGLAARSGVDVWLTTRPDGGLTSATVADRDVWANTVANSGSRAYTVPVPRILSSTVSDPRVRLPTVPNPGVPSPTVSDPQVLSSNVSDPRVLLSAVSNPRVRSPTVPNLASGGKNQKSSASEATTTINRASEGGSAQLHNPEGLGMPDFGSILGMYSTDHGVTESFASETAATGRQETQNLRPSSRKSSESRRAIRSDSTRTPDGKLKSATGSDSRGPMDNTGFRGNSGASTGFRKDSGASTGFRKDSGASTGFRKNPKTATGANGEPLASTGIWPQAASIGSRKESMASTGSGQDSAASTAFGQGSTAATGFRRNSEASAGLRQDSGSSTGFRKESTTTAGFRKNPKTATGANRENLASTGIWPQSTVPMANSTTDRAPEATNLLKRSFLNQQPASLASSDPRRPVPHQQPASLGSSDLKRPILDQQPASLASSDPRRPVSGLPGTSGARTDPRRPTAINSDPRMPTATASDPRRPRLTNSDPRYAFSMNRIQDPTSPTDNVENRPLLAATGQVAVSGNTSNEPGVVRDRVESRVIKPPPRSWTHAIPDYMKLSSPYFNPQKAATETRTAILTPRQPLKAPPLDYNAYLVELMKGMNEERNAREKAGYQRRKCTRQEVSQALEAASGLRRLVPGRGDSSEGNGPKVHGKDVGGDSRR</sequence>
<feature type="region of interest" description="Disordered" evidence="3">
    <location>
        <begin position="578"/>
        <end position="606"/>
    </location>
</feature>